<feature type="compositionally biased region" description="Polar residues" evidence="1">
    <location>
        <begin position="141"/>
        <end position="158"/>
    </location>
</feature>
<evidence type="ECO:0000313" key="2">
    <source>
        <dbReference type="EMBL" id="KAJ7775906.1"/>
    </source>
</evidence>
<dbReference type="AlphaFoldDB" id="A0AAD7K0L0"/>
<dbReference type="Proteomes" id="UP001215280">
    <property type="component" value="Unassembled WGS sequence"/>
</dbReference>
<evidence type="ECO:0000256" key="1">
    <source>
        <dbReference type="SAM" id="MobiDB-lite"/>
    </source>
</evidence>
<dbReference type="EMBL" id="JARJLG010000013">
    <property type="protein sequence ID" value="KAJ7775906.1"/>
    <property type="molecule type" value="Genomic_DNA"/>
</dbReference>
<gene>
    <name evidence="2" type="ORF">DFH07DRAFT_766850</name>
</gene>
<accession>A0AAD7K0L0</accession>
<feature type="compositionally biased region" description="Pro residues" evidence="1">
    <location>
        <begin position="186"/>
        <end position="206"/>
    </location>
</feature>
<feature type="region of interest" description="Disordered" evidence="1">
    <location>
        <begin position="141"/>
        <end position="162"/>
    </location>
</feature>
<evidence type="ECO:0000313" key="3">
    <source>
        <dbReference type="Proteomes" id="UP001215280"/>
    </source>
</evidence>
<organism evidence="2 3">
    <name type="scientific">Mycena maculata</name>
    <dbReference type="NCBI Taxonomy" id="230809"/>
    <lineage>
        <taxon>Eukaryota</taxon>
        <taxon>Fungi</taxon>
        <taxon>Dikarya</taxon>
        <taxon>Basidiomycota</taxon>
        <taxon>Agaricomycotina</taxon>
        <taxon>Agaricomycetes</taxon>
        <taxon>Agaricomycetidae</taxon>
        <taxon>Agaricales</taxon>
        <taxon>Marasmiineae</taxon>
        <taxon>Mycenaceae</taxon>
        <taxon>Mycena</taxon>
    </lineage>
</organism>
<reference evidence="2" key="1">
    <citation type="submission" date="2023-03" db="EMBL/GenBank/DDBJ databases">
        <title>Massive genome expansion in bonnet fungi (Mycena s.s.) driven by repeated elements and novel gene families across ecological guilds.</title>
        <authorList>
            <consortium name="Lawrence Berkeley National Laboratory"/>
            <person name="Harder C.B."/>
            <person name="Miyauchi S."/>
            <person name="Viragh M."/>
            <person name="Kuo A."/>
            <person name="Thoen E."/>
            <person name="Andreopoulos B."/>
            <person name="Lu D."/>
            <person name="Skrede I."/>
            <person name="Drula E."/>
            <person name="Henrissat B."/>
            <person name="Morin E."/>
            <person name="Kohler A."/>
            <person name="Barry K."/>
            <person name="LaButti K."/>
            <person name="Morin E."/>
            <person name="Salamov A."/>
            <person name="Lipzen A."/>
            <person name="Mereny Z."/>
            <person name="Hegedus B."/>
            <person name="Baldrian P."/>
            <person name="Stursova M."/>
            <person name="Weitz H."/>
            <person name="Taylor A."/>
            <person name="Grigoriev I.V."/>
            <person name="Nagy L.G."/>
            <person name="Martin F."/>
            <person name="Kauserud H."/>
        </authorList>
    </citation>
    <scope>NUCLEOTIDE SEQUENCE</scope>
    <source>
        <strain evidence="2">CBHHK188m</strain>
    </source>
</reference>
<sequence length="257" mass="27898">MPQFDQMVEHVLSRKSSVACQAVDPPGIGDLTDLYNVLYNEVPLANSTDLTMALIVGKVINKHCSTSSLITTGPRLPTTARRCTLAGVGRSWGCGALYTHRLRAQPMLDRSLICGPPLFTTPPSALKTLVLSMLEQNQMSSHSYHTASRGSRSNSRVSPQPPTPTYLYHSFCRQCDTCPTCGSSPPTAPVPAPVPAPAPAPAPATSPTPTSGPQAQRILPQLPIQFLFTLFLLEHQLTGDWRHLIIPYAACFLVFYF</sequence>
<protein>
    <submittedName>
        <fullName evidence="2">Uncharacterized protein</fullName>
    </submittedName>
</protein>
<feature type="region of interest" description="Disordered" evidence="1">
    <location>
        <begin position="186"/>
        <end position="215"/>
    </location>
</feature>
<proteinExistence type="predicted"/>
<comment type="caution">
    <text evidence="2">The sequence shown here is derived from an EMBL/GenBank/DDBJ whole genome shotgun (WGS) entry which is preliminary data.</text>
</comment>
<keyword evidence="3" id="KW-1185">Reference proteome</keyword>
<name>A0AAD7K0L0_9AGAR</name>